<comment type="caution">
    <text evidence="2">The sequence shown here is derived from an EMBL/GenBank/DDBJ whole genome shotgun (WGS) entry which is preliminary data.</text>
</comment>
<dbReference type="Pfam" id="PF13619">
    <property type="entry name" value="KTSC"/>
    <property type="match status" value="1"/>
</dbReference>
<reference evidence="2" key="1">
    <citation type="journal article" date="2014" name="Int. J. Syst. Evol. Microbiol.">
        <title>Complete genome sequence of Corynebacterium casei LMG S-19264T (=DSM 44701T), isolated from a smear-ripened cheese.</title>
        <authorList>
            <consortium name="US DOE Joint Genome Institute (JGI-PGF)"/>
            <person name="Walter F."/>
            <person name="Albersmeier A."/>
            <person name="Kalinowski J."/>
            <person name="Ruckert C."/>
        </authorList>
    </citation>
    <scope>NUCLEOTIDE SEQUENCE</scope>
    <source>
        <strain evidence="2">KCTC 32020</strain>
    </source>
</reference>
<organism evidence="2 3">
    <name type="scientific">Vulcaniibacterium thermophilum</name>
    <dbReference type="NCBI Taxonomy" id="1169913"/>
    <lineage>
        <taxon>Bacteria</taxon>
        <taxon>Pseudomonadati</taxon>
        <taxon>Pseudomonadota</taxon>
        <taxon>Gammaproteobacteria</taxon>
        <taxon>Lysobacterales</taxon>
        <taxon>Lysobacteraceae</taxon>
        <taxon>Vulcaniibacterium</taxon>
    </lineage>
</organism>
<gene>
    <name evidence="2" type="ORF">GCM10007167_20380</name>
</gene>
<accession>A0A918Z613</accession>
<evidence type="ECO:0000313" key="2">
    <source>
        <dbReference type="EMBL" id="GHE38100.1"/>
    </source>
</evidence>
<dbReference type="Proteomes" id="UP000636453">
    <property type="component" value="Unassembled WGS sequence"/>
</dbReference>
<protein>
    <submittedName>
        <fullName evidence="2">KTSC domain-containing protein</fullName>
    </submittedName>
</protein>
<keyword evidence="3" id="KW-1185">Reference proteome</keyword>
<evidence type="ECO:0000259" key="1">
    <source>
        <dbReference type="Pfam" id="PF13619"/>
    </source>
</evidence>
<dbReference type="InterPro" id="IPR025309">
    <property type="entry name" value="KTSC_dom"/>
</dbReference>
<reference evidence="2" key="2">
    <citation type="submission" date="2020-09" db="EMBL/GenBank/DDBJ databases">
        <authorList>
            <person name="Sun Q."/>
            <person name="Kim S."/>
        </authorList>
    </citation>
    <scope>NUCLEOTIDE SEQUENCE</scope>
    <source>
        <strain evidence="2">KCTC 32020</strain>
    </source>
</reference>
<proteinExistence type="predicted"/>
<feature type="domain" description="KTSC" evidence="1">
    <location>
        <begin position="1"/>
        <end position="52"/>
    </location>
</feature>
<name>A0A918Z613_9GAMM</name>
<evidence type="ECO:0000313" key="3">
    <source>
        <dbReference type="Proteomes" id="UP000636453"/>
    </source>
</evidence>
<dbReference type="AlphaFoldDB" id="A0A918Z613"/>
<sequence>MRSVGYDPRARVLEIEFAGGAVYRYFDVPERLYAGLMTAESHGAWFSAHIRDAGFRFERLR</sequence>
<dbReference type="EMBL" id="BNCF01000011">
    <property type="protein sequence ID" value="GHE38100.1"/>
    <property type="molecule type" value="Genomic_DNA"/>
</dbReference>